<dbReference type="SUPFAM" id="SSF56784">
    <property type="entry name" value="HAD-like"/>
    <property type="match status" value="1"/>
</dbReference>
<sequence>MTAESPTTGQVDVVPADAASEVVEEVVADAAEAPFRRLLIALDVDGTVLLEDESYSPGVVEAVADAQAAGHEVMLATGRSWEGTRHILEHLALTPEYVVCSNGAVILRREDDGYVRFHTEQFDATEVLELLRTHLPDAHYMVELPDGRRLYTDDMDDWNLSRADQVAFAELHAQPVSRVVVVSDDDTDQDFVDLVSRIGLNEVSYAVGWSAWLDIAPQGVDKATALERVREWLGVDAASVLVIGDGRNDIGMFRWARAHGGRAIAMGQGPEEVLIEASERTATVGEGGVTAVLKAL</sequence>
<keyword evidence="1" id="KW-0378">Hydrolase</keyword>
<comment type="caution">
    <text evidence="1">The sequence shown here is derived from an EMBL/GenBank/DDBJ whole genome shotgun (WGS) entry which is preliminary data.</text>
</comment>
<dbReference type="InterPro" id="IPR006379">
    <property type="entry name" value="HAD-SF_hydro_IIB"/>
</dbReference>
<name>A0ABT6ZEG9_9MICO</name>
<reference evidence="1 2" key="1">
    <citation type="submission" date="2023-05" db="EMBL/GenBank/DDBJ databases">
        <title>Microbacterium dauci sp.nov., Isolated from Carrot Rhizosphere Soil.</title>
        <authorList>
            <person name="Xiao Z."/>
            <person name="Zheng J."/>
        </authorList>
    </citation>
    <scope>NUCLEOTIDE SEQUENCE [LARGE SCALE GENOMIC DNA]</scope>
    <source>
        <strain evidence="1 2">LX3-4</strain>
    </source>
</reference>
<keyword evidence="2" id="KW-1185">Reference proteome</keyword>
<dbReference type="InterPro" id="IPR023214">
    <property type="entry name" value="HAD_sf"/>
</dbReference>
<proteinExistence type="predicted"/>
<dbReference type="EMBL" id="JASJND010000006">
    <property type="protein sequence ID" value="MDJ1114543.1"/>
    <property type="molecule type" value="Genomic_DNA"/>
</dbReference>
<dbReference type="Pfam" id="PF08282">
    <property type="entry name" value="Hydrolase_3"/>
    <property type="match status" value="1"/>
</dbReference>
<dbReference type="Gene3D" id="3.30.1240.10">
    <property type="match status" value="1"/>
</dbReference>
<gene>
    <name evidence="1" type="ORF">QNI14_08755</name>
</gene>
<evidence type="ECO:0000313" key="1">
    <source>
        <dbReference type="EMBL" id="MDJ1114543.1"/>
    </source>
</evidence>
<dbReference type="InterPro" id="IPR036412">
    <property type="entry name" value="HAD-like_sf"/>
</dbReference>
<dbReference type="NCBIfam" id="TIGR01484">
    <property type="entry name" value="HAD-SF-IIB"/>
    <property type="match status" value="1"/>
</dbReference>
<protein>
    <submittedName>
        <fullName evidence="1">HAD family hydrolase</fullName>
        <ecNumber evidence="1">3.1.3.-</ecNumber>
    </submittedName>
</protein>
<dbReference type="PROSITE" id="PS01228">
    <property type="entry name" value="COF_1"/>
    <property type="match status" value="1"/>
</dbReference>
<organism evidence="1 2">
    <name type="scientific">Microbacterium dauci</name>
    <dbReference type="NCBI Taxonomy" id="3048008"/>
    <lineage>
        <taxon>Bacteria</taxon>
        <taxon>Bacillati</taxon>
        <taxon>Actinomycetota</taxon>
        <taxon>Actinomycetes</taxon>
        <taxon>Micrococcales</taxon>
        <taxon>Microbacteriaceae</taxon>
        <taxon>Microbacterium</taxon>
    </lineage>
</organism>
<dbReference type="RefSeq" id="WP_283716184.1">
    <property type="nucleotide sequence ID" value="NZ_JASJND010000006.1"/>
</dbReference>
<evidence type="ECO:0000313" key="2">
    <source>
        <dbReference type="Proteomes" id="UP001321481"/>
    </source>
</evidence>
<dbReference type="PANTHER" id="PTHR10000:SF8">
    <property type="entry name" value="HAD SUPERFAMILY HYDROLASE-LIKE, TYPE 3"/>
    <property type="match status" value="1"/>
</dbReference>
<dbReference type="Proteomes" id="UP001321481">
    <property type="component" value="Unassembled WGS sequence"/>
</dbReference>
<accession>A0ABT6ZEG9</accession>
<dbReference type="Gene3D" id="3.40.50.1000">
    <property type="entry name" value="HAD superfamily/HAD-like"/>
    <property type="match status" value="1"/>
</dbReference>
<dbReference type="GO" id="GO:0016787">
    <property type="term" value="F:hydrolase activity"/>
    <property type="evidence" value="ECO:0007669"/>
    <property type="project" value="UniProtKB-KW"/>
</dbReference>
<dbReference type="EC" id="3.1.3.-" evidence="1"/>
<dbReference type="PANTHER" id="PTHR10000">
    <property type="entry name" value="PHOSPHOSERINE PHOSPHATASE"/>
    <property type="match status" value="1"/>
</dbReference>